<dbReference type="SUPFAM" id="SSF51735">
    <property type="entry name" value="NAD(P)-binding Rossmann-fold domains"/>
    <property type="match status" value="1"/>
</dbReference>
<evidence type="ECO:0000313" key="2">
    <source>
        <dbReference type="EMBL" id="RZS71483.1"/>
    </source>
</evidence>
<dbReference type="AlphaFoldDB" id="A0A4Q7MWF2"/>
<feature type="domain" description="NAD-dependent epimerase/dehydratase" evidence="1">
    <location>
        <begin position="6"/>
        <end position="229"/>
    </location>
</feature>
<dbReference type="RefSeq" id="WP_130541984.1">
    <property type="nucleotide sequence ID" value="NZ_CP042431.1"/>
</dbReference>
<protein>
    <submittedName>
        <fullName evidence="2">Dihydroflavonol-4-reductase</fullName>
    </submittedName>
</protein>
<dbReference type="Proteomes" id="UP000293874">
    <property type="component" value="Unassembled WGS sequence"/>
</dbReference>
<dbReference type="PANTHER" id="PTHR48079:SF6">
    <property type="entry name" value="NAD(P)-BINDING DOMAIN-CONTAINING PROTEIN-RELATED"/>
    <property type="match status" value="1"/>
</dbReference>
<dbReference type="GO" id="GO:0004029">
    <property type="term" value="F:aldehyde dehydrogenase (NAD+) activity"/>
    <property type="evidence" value="ECO:0007669"/>
    <property type="project" value="TreeGrafter"/>
</dbReference>
<name>A0A4Q7MWF2_9BACT</name>
<keyword evidence="3" id="KW-1185">Reference proteome</keyword>
<sequence length="330" mass="37032">MKRKKVLITGANGFLGANLARQLCRIQYDVRVLVRMNANLTGITDVPCEIWYGNIDNKKDVLDAVIGCDIVIHSAAITDQWGIGFETYERINFTGTQYICEACLEKNISKLIFVSTANTMGPGTKEKPGTELNGFTLFHAGSGYINSKYLAQQYVLEQVQKKQLPAVIVNPTFMIGPEDRKPSSGKLLLYGLNKKILFYPPGGKNFVYIEDVCNGIINAIDMGRTGECYLLAGHNLSYGEFFRMVNKLADEPKWMFRIPVFALKAAGIIGSIRQRLTGKNGKLNYANAYMLCLNNYYSSRKAQRELMLPVTPMVVAVSHTLDWFRKNNYC</sequence>
<accession>A0A4Q7MWF2</accession>
<dbReference type="OrthoDB" id="9803111at2"/>
<organism evidence="2 3">
    <name type="scientific">Pseudobacter ginsenosidimutans</name>
    <dbReference type="NCBI Taxonomy" id="661488"/>
    <lineage>
        <taxon>Bacteria</taxon>
        <taxon>Pseudomonadati</taxon>
        <taxon>Bacteroidota</taxon>
        <taxon>Chitinophagia</taxon>
        <taxon>Chitinophagales</taxon>
        <taxon>Chitinophagaceae</taxon>
        <taxon>Pseudobacter</taxon>
    </lineage>
</organism>
<reference evidence="2 3" key="1">
    <citation type="submission" date="2019-02" db="EMBL/GenBank/DDBJ databases">
        <title>Genomic Encyclopedia of Type Strains, Phase IV (KMG-IV): sequencing the most valuable type-strain genomes for metagenomic binning, comparative biology and taxonomic classification.</title>
        <authorList>
            <person name="Goeker M."/>
        </authorList>
    </citation>
    <scope>NUCLEOTIDE SEQUENCE [LARGE SCALE GENOMIC DNA]</scope>
    <source>
        <strain evidence="2 3">DSM 18116</strain>
    </source>
</reference>
<evidence type="ECO:0000313" key="3">
    <source>
        <dbReference type="Proteomes" id="UP000293874"/>
    </source>
</evidence>
<proteinExistence type="predicted"/>
<evidence type="ECO:0000259" key="1">
    <source>
        <dbReference type="Pfam" id="PF01370"/>
    </source>
</evidence>
<gene>
    <name evidence="2" type="ORF">EV199_3386</name>
</gene>
<dbReference type="GO" id="GO:0005737">
    <property type="term" value="C:cytoplasm"/>
    <property type="evidence" value="ECO:0007669"/>
    <property type="project" value="TreeGrafter"/>
</dbReference>
<dbReference type="Gene3D" id="3.40.50.720">
    <property type="entry name" value="NAD(P)-binding Rossmann-like Domain"/>
    <property type="match status" value="1"/>
</dbReference>
<dbReference type="PANTHER" id="PTHR48079">
    <property type="entry name" value="PROTEIN YEEZ"/>
    <property type="match status" value="1"/>
</dbReference>
<comment type="caution">
    <text evidence="2">The sequence shown here is derived from an EMBL/GenBank/DDBJ whole genome shotgun (WGS) entry which is preliminary data.</text>
</comment>
<dbReference type="InterPro" id="IPR051783">
    <property type="entry name" value="NAD(P)-dependent_oxidoreduct"/>
</dbReference>
<dbReference type="InterPro" id="IPR036291">
    <property type="entry name" value="NAD(P)-bd_dom_sf"/>
</dbReference>
<dbReference type="Pfam" id="PF01370">
    <property type="entry name" value="Epimerase"/>
    <property type="match status" value="1"/>
</dbReference>
<dbReference type="InterPro" id="IPR001509">
    <property type="entry name" value="Epimerase_deHydtase"/>
</dbReference>
<dbReference type="EMBL" id="SGXA01000002">
    <property type="protein sequence ID" value="RZS71483.1"/>
    <property type="molecule type" value="Genomic_DNA"/>
</dbReference>